<dbReference type="AlphaFoldDB" id="A0A2P7YW46"/>
<feature type="region of interest" description="Disordered" evidence="1">
    <location>
        <begin position="185"/>
        <end position="224"/>
    </location>
</feature>
<comment type="caution">
    <text evidence="2">The sequence shown here is derived from an EMBL/GenBank/DDBJ whole genome shotgun (WGS) entry which is preliminary data.</text>
</comment>
<keyword evidence="3" id="KW-1185">Reference proteome</keyword>
<feature type="region of interest" description="Disordered" evidence="1">
    <location>
        <begin position="334"/>
        <end position="401"/>
    </location>
</feature>
<organism evidence="2 3">
    <name type="scientific">Elsinoe australis</name>
    <dbReference type="NCBI Taxonomy" id="40998"/>
    <lineage>
        <taxon>Eukaryota</taxon>
        <taxon>Fungi</taxon>
        <taxon>Dikarya</taxon>
        <taxon>Ascomycota</taxon>
        <taxon>Pezizomycotina</taxon>
        <taxon>Dothideomycetes</taxon>
        <taxon>Dothideomycetidae</taxon>
        <taxon>Myriangiales</taxon>
        <taxon>Elsinoaceae</taxon>
        <taxon>Elsinoe</taxon>
    </lineage>
</organism>
<evidence type="ECO:0000256" key="1">
    <source>
        <dbReference type="SAM" id="MobiDB-lite"/>
    </source>
</evidence>
<feature type="region of interest" description="Disordered" evidence="1">
    <location>
        <begin position="546"/>
        <end position="895"/>
    </location>
</feature>
<feature type="compositionally biased region" description="Basic and acidic residues" evidence="1">
    <location>
        <begin position="380"/>
        <end position="394"/>
    </location>
</feature>
<feature type="compositionally biased region" description="Low complexity" evidence="1">
    <location>
        <begin position="770"/>
        <end position="785"/>
    </location>
</feature>
<dbReference type="Proteomes" id="UP000243723">
    <property type="component" value="Unassembled WGS sequence"/>
</dbReference>
<reference evidence="2 3" key="1">
    <citation type="submission" date="2017-05" db="EMBL/GenBank/DDBJ databases">
        <title>Draft genome sequence of Elsinoe australis.</title>
        <authorList>
            <person name="Cheng Q."/>
        </authorList>
    </citation>
    <scope>NUCLEOTIDE SEQUENCE [LARGE SCALE GENOMIC DNA]</scope>
    <source>
        <strain evidence="2 3">NL1</strain>
    </source>
</reference>
<feature type="region of interest" description="Disordered" evidence="1">
    <location>
        <begin position="50"/>
        <end position="72"/>
    </location>
</feature>
<dbReference type="STRING" id="40998.A0A2P7YW46"/>
<feature type="region of interest" description="Disordered" evidence="1">
    <location>
        <begin position="437"/>
        <end position="457"/>
    </location>
</feature>
<feature type="compositionally biased region" description="Low complexity" evidence="1">
    <location>
        <begin position="884"/>
        <end position="895"/>
    </location>
</feature>
<sequence>MYIDDSSSTRHVASPLDIKTEVIVHDILNKPLPPVRHVNATPDHDPIITATPGFDRPSRPGRQLHEERSKMSLFHLFSKPKVERSRGYAEAGLETPPPLEKTESRSSRRESRGDLKGARLEKPIPGMPRDASRPRAPLTSRPTDPDRKPRPTPDAFDLLHPPQFKRIFSIAVKIAPAHTCLINGAKGTPGWKVGSNTALGGDFDPYDRPSSRRSSRMPPQQTPQLQRKIFSLTRNGYLLQYTDRGPSDRLPERLQRLTKDTCAIASDLVPGKPYTVQVAESASVQEITRPDSPSFLSRLGMKHGAPKKQIPSTLIVLDTAKELEEWLSAIRKEIHRQSRTSPTSSPPRSAIPPAERSHSATPTPRFDTQKEYGFGTAAPDRTDTPRESFNEPTRDPAVQEVGLSPLSHAEDAYNSRDSEVPTATQMYHRQVMLARQGSDTVSTVSSNGTKRRSLHSVAGVDTTSDAVTIATSATTSPIRTEPKMSMDKSRPYTPTSVVKHPTGLRQQSNVTSDEQPPQPLRKDSLMKSPEIPAGFVDEREAAHLARMRKRASHQGPVPVASPERPQLRSVSSLGRLRMGQPPVDSGEPMPAMPSLEVDSSPPKILSTGRVATRKKDNDEYHAFQLSMSAVPNQPRALPPSKKGRRHSAMPSQSSQSSTTSSSHNNYMQRHEQMQKKFGMDVPKPTPQTAPAKQLPPRLPFKLRGATDISQIKPSLYGPGFSGGHGTPVRLDSPKPESPSTDTALNPQRLRRPTSMQVRPNPAPFLTNVRSASNNTPPTTSTDPRNPALPTDVRKPMLRPSRSDHNLPSAAQRQRGLRQPPSHIVESLSDDEDMFILQGVAEPLRKPSTDGPLPPPDLGMPLVALGPPPPPPETPLPRLPPPPSLSGSRPGTPGQT</sequence>
<evidence type="ECO:0000313" key="2">
    <source>
        <dbReference type="EMBL" id="PSK40185.1"/>
    </source>
</evidence>
<feature type="compositionally biased region" description="Basic and acidic residues" evidence="1">
    <location>
        <begin position="480"/>
        <end position="490"/>
    </location>
</feature>
<protein>
    <recommendedName>
        <fullName evidence="4">PH domain-containing protein</fullName>
    </recommendedName>
</protein>
<feature type="compositionally biased region" description="Polar residues" evidence="1">
    <location>
        <begin position="504"/>
        <end position="515"/>
    </location>
</feature>
<accession>A0A2P7YW46</accession>
<feature type="compositionally biased region" description="Polar residues" evidence="1">
    <location>
        <begin position="437"/>
        <end position="448"/>
    </location>
</feature>
<feature type="region of interest" description="Disordered" evidence="1">
    <location>
        <begin position="475"/>
        <end position="532"/>
    </location>
</feature>
<feature type="compositionally biased region" description="Basic and acidic residues" evidence="1">
    <location>
        <begin position="100"/>
        <end position="122"/>
    </location>
</feature>
<feature type="compositionally biased region" description="Pro residues" evidence="1">
    <location>
        <begin position="865"/>
        <end position="883"/>
    </location>
</feature>
<gene>
    <name evidence="2" type="ORF">B9Z65_8125</name>
</gene>
<evidence type="ECO:0008006" key="4">
    <source>
        <dbReference type="Google" id="ProtNLM"/>
    </source>
</evidence>
<feature type="compositionally biased region" description="Low complexity" evidence="1">
    <location>
        <begin position="339"/>
        <end position="354"/>
    </location>
</feature>
<feature type="compositionally biased region" description="Low complexity" evidence="1">
    <location>
        <begin position="651"/>
        <end position="662"/>
    </location>
</feature>
<dbReference type="OrthoDB" id="1749473at2759"/>
<feature type="region of interest" description="Disordered" evidence="1">
    <location>
        <begin position="85"/>
        <end position="159"/>
    </location>
</feature>
<dbReference type="EMBL" id="NHZQ01000363">
    <property type="protein sequence ID" value="PSK40185.1"/>
    <property type="molecule type" value="Genomic_DNA"/>
</dbReference>
<evidence type="ECO:0000313" key="3">
    <source>
        <dbReference type="Proteomes" id="UP000243723"/>
    </source>
</evidence>
<feature type="compositionally biased region" description="Basic and acidic residues" evidence="1">
    <location>
        <begin position="668"/>
        <end position="678"/>
    </location>
</feature>
<name>A0A2P7YW46_9PEZI</name>
<proteinExistence type="predicted"/>